<dbReference type="SUPFAM" id="SSF56672">
    <property type="entry name" value="DNA/RNA polymerases"/>
    <property type="match status" value="1"/>
</dbReference>
<keyword evidence="3" id="KW-0548">Nucleotidyltransferase</keyword>
<evidence type="ECO:0000259" key="8">
    <source>
        <dbReference type="PROSITE" id="PS51743"/>
    </source>
</evidence>
<evidence type="ECO:0000256" key="6">
    <source>
        <dbReference type="ARBA" id="ARBA00022840"/>
    </source>
</evidence>
<name>A0A3G8EYR5_9VIRU</name>
<dbReference type="PROSITE" id="PS51743">
    <property type="entry name" value="ALPHAVIRUS_MT"/>
    <property type="match status" value="1"/>
</dbReference>
<evidence type="ECO:0000256" key="5">
    <source>
        <dbReference type="ARBA" id="ARBA00022801"/>
    </source>
</evidence>
<keyword evidence="1" id="KW-0696">RNA-directed RNA polymerase</keyword>
<dbReference type="Pfam" id="PF01443">
    <property type="entry name" value="Viral_helicase1"/>
    <property type="match status" value="1"/>
</dbReference>
<dbReference type="GO" id="GO:0006351">
    <property type="term" value="P:DNA-templated transcription"/>
    <property type="evidence" value="ECO:0007669"/>
    <property type="project" value="InterPro"/>
</dbReference>
<dbReference type="InterPro" id="IPR002588">
    <property type="entry name" value="Alphavirus-like_MT_dom"/>
</dbReference>
<dbReference type="InterPro" id="IPR001788">
    <property type="entry name" value="RNA-dep_RNA_pol_alsuvir"/>
</dbReference>
<organism evidence="9">
    <name type="scientific">Sclerotium rolfsii alphavirus-like virus 1</name>
    <dbReference type="NCBI Taxonomy" id="2490819"/>
    <lineage>
        <taxon>Viruses</taxon>
        <taxon>Riboviria</taxon>
        <taxon>Orthornavirae</taxon>
        <taxon>Kitrinoviricota</taxon>
        <taxon>Alsuviricetes</taxon>
        <taxon>Hepelivirales</taxon>
        <taxon>Mycoalphaviridae</taxon>
        <taxon>Betasclernavirus</taxon>
        <taxon>Betasclernavirus betasclerotii</taxon>
    </lineage>
</organism>
<dbReference type="GO" id="GO:0006396">
    <property type="term" value="P:RNA processing"/>
    <property type="evidence" value="ECO:0007669"/>
    <property type="project" value="InterPro"/>
</dbReference>
<feature type="compositionally biased region" description="Pro residues" evidence="7">
    <location>
        <begin position="302"/>
        <end position="332"/>
    </location>
</feature>
<keyword evidence="2" id="KW-0808">Transferase</keyword>
<feature type="compositionally biased region" description="Basic residues" evidence="7">
    <location>
        <begin position="1"/>
        <end position="16"/>
    </location>
</feature>
<reference evidence="9" key="1">
    <citation type="submission" date="2018-08" db="EMBL/GenBank/DDBJ databases">
        <authorList>
            <person name="Zhong J."/>
            <person name="Zhu J.Z."/>
        </authorList>
    </citation>
    <scope>NUCLEOTIDE SEQUENCE</scope>
    <source>
        <strain evidence="9">BLH-1-7</strain>
    </source>
</reference>
<dbReference type="PRINTS" id="PR01217">
    <property type="entry name" value="PRICHEXTENSN"/>
</dbReference>
<dbReference type="GO" id="GO:0005524">
    <property type="term" value="F:ATP binding"/>
    <property type="evidence" value="ECO:0007669"/>
    <property type="project" value="UniProtKB-KW"/>
</dbReference>
<evidence type="ECO:0000256" key="7">
    <source>
        <dbReference type="SAM" id="MobiDB-lite"/>
    </source>
</evidence>
<dbReference type="GO" id="GO:0016787">
    <property type="term" value="F:hydrolase activity"/>
    <property type="evidence" value="ECO:0007669"/>
    <property type="project" value="UniProtKB-KW"/>
</dbReference>
<protein>
    <submittedName>
        <fullName evidence="9">Polyprotein</fullName>
    </submittedName>
</protein>
<feature type="region of interest" description="Disordered" evidence="7">
    <location>
        <begin position="1"/>
        <end position="26"/>
    </location>
</feature>
<sequence length="2296" mass="255506">MGRNRHRSRPRGKIPRRTPSTFPGYEKDFSDARVPLASPVSEHVFTRIGATFFDFPRLSCPARKIPGRVVRQHKRDARTAANFDAFADGIAVMFAAADAFLPVLPAPIKVRSTKRRAAISFPSLEVEPTTRATRIRAPGDCWRRLGYPLAEDIEAACDDPENVTVSTVLDVVTEDACHELSWQPLIFCERQDDGDFHIERVHWVNSRRFRMMTDEDFDTIGGITIWEFLALIRDHRECLVASGPPRNSDGEQPSAALLEPTISTAFAAEQGVEYGIPAVWNWLKAHVPDQPVYALATSQEPYPQPGPVPPPVADPLPQNPWPGGPPPDWNAPGPVVPPIDGQMPPLPHPAPPVVTPPVVVPGPEPPVVIPPPHDPLPPVVPPVIHPGEPLPPLPHNPWPGGPPPPIHGNPGPLIPPGSGAPPVDSLPPIHPDPPVIPPPHDLPPPDLPPVDPSLPVPQLPGPQFPQPILDHPAPPFGHIPFADGPLGDWVAPAVELLNRAGHTVLSVVHDLYHGIAVPAPLIMPALRLFEYYRQDFYQQHNPGRIYRGSRRGAANARYNEDFDLVMHGAARALPSIAGNIVLSIDPWLGAARDQLGQFSDSDRGQNSVMTLAIGEVNTAHQARLAAPQLRVAANAPESSVRELANAFPEFRVVKVSTVHPHGVSTAVRWALSVLCVSHLQRRFPGVRVRGIGLSPQQAAQYPQLVHNCGPELTGRDVYRHRHAYDAIANAAFAQISQNHRFQDCHSNCAPVVVAPFSCGDISLLDFAVECIQSGVHTAYVMLNLPVVFLDSRIRRFRDLENGFLYEREGDYVDMYFTGGASAGYRNRYDTLLSWCSPVPRIDGWHISVEELRRFGSTYLLEVRLAPGPQEVMPTLFKLAMEEFIVLPKLMPYWRRDDSNTGDFAIPARRFRALVSFVSTIEPGKVHFEPVANKLRGQLGEVRIGKTVIENRWDLEVDEFYSVVGHAIIAHAVHSRDYQATVPRVLAAVTKGFDRHSTNPFLRYATYLGDLFTLQLAKHRNAMDRSPFEWLLDAITGTGINHGQFYSPYVPRSEHRVINDRDFVANMTLAQLPKDVRRVGQLTAYAVSGAVDYVQEQLSLLRRQRRIPVAVAPAIVQPAPAPESVAPSPAVAAVDAPTLVRVRNPELVPLPPPDEEEINYFFDDDDSAQGAPSVYLWGSETSDDDAPAGPEELPPGPSVLGAPEAVVEEQRAAPGTAVSPTQVALPPETPQEHELFADFSGMSASSESSVIPIAPGKPSGAIDDGVRELLDRRGQPVTQAKLPTISEGDLYDRFTAAPFRPSAALAQRFQTYSEADRIMRKDYPRPLDITRQISTGRFDMLCPDAGLFDMISEAMNLPVTVRQQELPSEDAIFRTMGISAWDGGNALHNKVRSFYGNPATRHSAVTVPSLHLDGVAGSGKSTAFRNWAVKYGYKGVVVVPSHALKEEWRNALEGSQIRVTMQHVVCTYRNPHFVAIDECYTFARVHLEAWARYATSVGAKLVLLGDSLQRAKDDTGSLPSITDPWFTRRRIRLTISNTMGWDAMHLMHVTHGLPLTKGSPFQTRNGYRRTIMMYQPTKISLPQIDFRGWMLTKPRTSAAGGELDISRSVTQMQGTRCAQHLHDFTLSLSGGLWQRGMLGATTVLISRHTTRLVIVADIAIMEMVFPGVHWDDFMPVNGLRETRLLGQRQIFPFDLDILPVIRHLDSAAHPEIEFAGLPLVSSRRTGETLASFASTYEPPVRSDSEYCVAPERFELQGFVYGRVNFDLAKDHEHAIDFVTSGSRGLTSVGEISYPVTRTDVRNDLDEAWKLADIQVSQSRFEDLRNICERQFQQNKSWTTAGTIWTDAAAIFRRFCACFLADERMQRVDLEDFSVRWLSTRAPAFLQRLADEPFSETARSVRFHAFLKQQVKYKSTPGFPASVNYGQQVIANEAPYSALFGPPALAAYTATLAAIRDDYVPDIGFSDDELSEYCRRRGMLERLSGPNMQVDVEKQDSSHTAEHVLAFCMWLDFLGFDPQLSELYFSHCSSYAVVSQAEPQLYRGRISFNLASGDPFTLLRNFFQMSSTLACRYRGVRRACGVQKGDDLILDVHLRDQHRLATLPAIAQVRFKVDYDKPAYHAGRFVTPLGFFVDPVRAFAKHFARVSDVNVPTAELYQSYISRATMYPAEIQRYFRAILRVTYEDYNDEEIDLILRTVAHLRGKRFFEEYSTPRSQPRMRVEAPTDCAVFVAKFLIPGRPARFYHQFRGRTALGLQNVFLRYGITSEIFPDSTFVPPHADGLIITPSHTFFIRPPKRV</sequence>
<dbReference type="InterPro" id="IPR027351">
    <property type="entry name" value="(+)RNA_virus_helicase_core_dom"/>
</dbReference>
<evidence type="ECO:0000256" key="3">
    <source>
        <dbReference type="ARBA" id="ARBA00022695"/>
    </source>
</evidence>
<keyword evidence="4" id="KW-0547">Nucleotide-binding</keyword>
<feature type="region of interest" description="Disordered" evidence="7">
    <location>
        <begin position="297"/>
        <end position="332"/>
    </location>
</feature>
<feature type="region of interest" description="Disordered" evidence="7">
    <location>
        <begin position="1162"/>
        <end position="1197"/>
    </location>
</feature>
<dbReference type="GO" id="GO:0016556">
    <property type="term" value="P:mRNA modification"/>
    <property type="evidence" value="ECO:0007669"/>
    <property type="project" value="InterPro"/>
</dbReference>
<evidence type="ECO:0000256" key="4">
    <source>
        <dbReference type="ARBA" id="ARBA00022741"/>
    </source>
</evidence>
<dbReference type="EMBL" id="MH766488">
    <property type="protein sequence ID" value="AZF86093.1"/>
    <property type="molecule type" value="Genomic_RNA"/>
</dbReference>
<keyword evidence="5" id="KW-0378">Hydrolase</keyword>
<accession>A0A3G8EYR5</accession>
<evidence type="ECO:0000313" key="9">
    <source>
        <dbReference type="EMBL" id="AZF86093.1"/>
    </source>
</evidence>
<dbReference type="Pfam" id="PF01660">
    <property type="entry name" value="Vmethyltransf"/>
    <property type="match status" value="1"/>
</dbReference>
<dbReference type="GO" id="GO:0003723">
    <property type="term" value="F:RNA binding"/>
    <property type="evidence" value="ECO:0007669"/>
    <property type="project" value="InterPro"/>
</dbReference>
<dbReference type="Pfam" id="PF00978">
    <property type="entry name" value="RdRP_2"/>
    <property type="match status" value="1"/>
</dbReference>
<feature type="region of interest" description="Disordered" evidence="7">
    <location>
        <begin position="391"/>
        <end position="448"/>
    </location>
</feature>
<evidence type="ECO:0000256" key="1">
    <source>
        <dbReference type="ARBA" id="ARBA00022484"/>
    </source>
</evidence>
<dbReference type="GO" id="GO:0008174">
    <property type="term" value="F:mRNA methyltransferase activity"/>
    <property type="evidence" value="ECO:0007669"/>
    <property type="project" value="UniProtKB-UniRule"/>
</dbReference>
<dbReference type="GO" id="GO:0003968">
    <property type="term" value="F:RNA-directed RNA polymerase activity"/>
    <property type="evidence" value="ECO:0007669"/>
    <property type="project" value="UniProtKB-KW"/>
</dbReference>
<evidence type="ECO:0000256" key="2">
    <source>
        <dbReference type="ARBA" id="ARBA00022679"/>
    </source>
</evidence>
<dbReference type="GO" id="GO:0003724">
    <property type="term" value="F:RNA helicase activity"/>
    <property type="evidence" value="ECO:0007669"/>
    <property type="project" value="UniProtKB-EC"/>
</dbReference>
<proteinExistence type="predicted"/>
<keyword evidence="6" id="KW-0067">ATP-binding</keyword>
<dbReference type="InterPro" id="IPR027417">
    <property type="entry name" value="P-loop_NTPase"/>
</dbReference>
<feature type="domain" description="Alphavirus-like MT" evidence="8">
    <location>
        <begin position="652"/>
        <end position="835"/>
    </location>
</feature>
<dbReference type="InterPro" id="IPR043502">
    <property type="entry name" value="DNA/RNA_pol_sf"/>
</dbReference>
<dbReference type="SUPFAM" id="SSF52540">
    <property type="entry name" value="P-loop containing nucleoside triphosphate hydrolases"/>
    <property type="match status" value="1"/>
</dbReference>